<keyword evidence="3" id="KW-1185">Reference proteome</keyword>
<gene>
    <name evidence="2" type="ORF">OCK74_25250</name>
</gene>
<dbReference type="Proteomes" id="UP001155483">
    <property type="component" value="Unassembled WGS sequence"/>
</dbReference>
<evidence type="ECO:0008006" key="4">
    <source>
        <dbReference type="Google" id="ProtNLM"/>
    </source>
</evidence>
<evidence type="ECO:0000256" key="1">
    <source>
        <dbReference type="SAM" id="Phobius"/>
    </source>
</evidence>
<sequence>MRLIKLAIISFFFLFGVITLISLLIPSQVRISKAIDLTSDGDNVLALVGDKEKWPLWHPAYEPTNDSIYNSWIQHTSWKKITQNDSVVIVELQPEGKSPIINGWKLYRHNHSTSTTPETLQWYMDFKLSWYPWQKFSSLFYEGTYGKMMEKGLNNLKEHAQMK</sequence>
<comment type="caution">
    <text evidence="2">The sequence shown here is derived from an EMBL/GenBank/DDBJ whole genome shotgun (WGS) entry which is preliminary data.</text>
</comment>
<reference evidence="2" key="2">
    <citation type="submission" date="2023-04" db="EMBL/GenBank/DDBJ databases">
        <title>Paracnuella aquatica gen. nov., sp. nov., a member of the family Chitinophagaceae isolated from a hot spring.</title>
        <authorList>
            <person name="Wang C."/>
        </authorList>
    </citation>
    <scope>NUCLEOTIDE SEQUENCE</scope>
    <source>
        <strain evidence="2">LB-8</strain>
    </source>
</reference>
<proteinExistence type="predicted"/>
<reference evidence="2" key="1">
    <citation type="submission" date="2022-09" db="EMBL/GenBank/DDBJ databases">
        <authorList>
            <person name="Yuan C."/>
            <person name="Ke Z."/>
        </authorList>
    </citation>
    <scope>NUCLEOTIDE SEQUENCE</scope>
    <source>
        <strain evidence="2">LB-8</strain>
    </source>
</reference>
<dbReference type="RefSeq" id="WP_279299888.1">
    <property type="nucleotide sequence ID" value="NZ_JAOTIF010000034.1"/>
</dbReference>
<keyword evidence="1" id="KW-0812">Transmembrane</keyword>
<evidence type="ECO:0000313" key="3">
    <source>
        <dbReference type="Proteomes" id="UP001155483"/>
    </source>
</evidence>
<feature type="transmembrane region" description="Helical" evidence="1">
    <location>
        <begin position="6"/>
        <end position="25"/>
    </location>
</feature>
<dbReference type="AlphaFoldDB" id="A0A9X2Y0N1"/>
<keyword evidence="1" id="KW-0472">Membrane</keyword>
<dbReference type="EMBL" id="JAOTIF010000034">
    <property type="protein sequence ID" value="MCU7552451.1"/>
    <property type="molecule type" value="Genomic_DNA"/>
</dbReference>
<protein>
    <recommendedName>
        <fullName evidence="4">Polyketide cyclase</fullName>
    </recommendedName>
</protein>
<organism evidence="2 3">
    <name type="scientific">Paraflavisolibacter caeni</name>
    <dbReference type="NCBI Taxonomy" id="2982496"/>
    <lineage>
        <taxon>Bacteria</taxon>
        <taxon>Pseudomonadati</taxon>
        <taxon>Bacteroidota</taxon>
        <taxon>Chitinophagia</taxon>
        <taxon>Chitinophagales</taxon>
        <taxon>Chitinophagaceae</taxon>
        <taxon>Paraflavisolibacter</taxon>
    </lineage>
</organism>
<name>A0A9X2Y0N1_9BACT</name>
<keyword evidence="1" id="KW-1133">Transmembrane helix</keyword>
<accession>A0A9X2Y0N1</accession>
<evidence type="ECO:0000313" key="2">
    <source>
        <dbReference type="EMBL" id="MCU7552451.1"/>
    </source>
</evidence>